<dbReference type="Proteomes" id="UP000000260">
    <property type="component" value="Chromosome"/>
</dbReference>
<name>A7MLA9_CROS8</name>
<proteinExistence type="predicted"/>
<dbReference type="KEGG" id="esa:ESA_01779"/>
<accession>A7MLA9</accession>
<organism evidence="1 2">
    <name type="scientific">Cronobacter sakazakii (strain ATCC BAA-894)</name>
    <name type="common">Enterobacter sakazakii</name>
    <dbReference type="NCBI Taxonomy" id="290339"/>
    <lineage>
        <taxon>Bacteria</taxon>
        <taxon>Pseudomonadati</taxon>
        <taxon>Pseudomonadota</taxon>
        <taxon>Gammaproteobacteria</taxon>
        <taxon>Enterobacterales</taxon>
        <taxon>Enterobacteriaceae</taxon>
        <taxon>Cronobacter</taxon>
    </lineage>
</organism>
<keyword evidence="2" id="KW-1185">Reference proteome</keyword>
<sequence length="89" mass="10220">MWLLKPEIKSTRMYIQNPTEQANRPTTAVVADKGVPHSDSFAKYAAAFFYMSRSSVTRFSSFWRRRISAWASDCALLVEESGPYFFIQA</sequence>
<reference evidence="1 2" key="1">
    <citation type="journal article" date="2010" name="PLoS ONE">
        <title>Genome sequence of Cronobacter sakazakii BAA-894 and comparative genomic hybridization analysis with other Cronobacter species.</title>
        <authorList>
            <person name="Kucerova E."/>
            <person name="Clifton S.W."/>
            <person name="Xia X.Q."/>
            <person name="Long F."/>
            <person name="Porwollik S."/>
            <person name="Fulton L."/>
            <person name="Fronick C."/>
            <person name="Minx P."/>
            <person name="Kyung K."/>
            <person name="Warren W."/>
            <person name="Fulton R."/>
            <person name="Feng D."/>
            <person name="Wollam A."/>
            <person name="Shah N."/>
            <person name="Bhonagiri V."/>
            <person name="Nash W.E."/>
            <person name="Hallsworth-Pepin K."/>
            <person name="Wilson R.K."/>
            <person name="McClelland M."/>
            <person name="Forsythe S.J."/>
        </authorList>
    </citation>
    <scope>NUCLEOTIDE SEQUENCE [LARGE SCALE GENOMIC DNA]</scope>
    <source>
        <strain evidence="1 2">ATCC BAA-894</strain>
    </source>
</reference>
<evidence type="ECO:0000313" key="2">
    <source>
        <dbReference type="Proteomes" id="UP000000260"/>
    </source>
</evidence>
<dbReference type="HOGENOM" id="CLU_2449656_0_0_6"/>
<dbReference type="AlphaFoldDB" id="A7MLA9"/>
<gene>
    <name evidence="1" type="ordered locus">ESA_01779</name>
</gene>
<evidence type="ECO:0000313" key="1">
    <source>
        <dbReference type="EMBL" id="ABU77033.1"/>
    </source>
</evidence>
<protein>
    <submittedName>
        <fullName evidence="1">Uncharacterized protein</fullName>
    </submittedName>
</protein>
<dbReference type="EMBL" id="CP000783">
    <property type="protein sequence ID" value="ABU77033.1"/>
    <property type="molecule type" value="Genomic_DNA"/>
</dbReference>